<dbReference type="Proteomes" id="UP001199816">
    <property type="component" value="Unassembled WGS sequence"/>
</dbReference>
<dbReference type="EMBL" id="JAJNEC010000005">
    <property type="protein sequence ID" value="MCD2423306.1"/>
    <property type="molecule type" value="Genomic_DNA"/>
</dbReference>
<evidence type="ECO:0000256" key="1">
    <source>
        <dbReference type="ARBA" id="ARBA00007261"/>
    </source>
</evidence>
<comment type="caution">
    <text evidence="4">The sequence shown here is derived from an EMBL/GenBank/DDBJ whole genome shotgun (WGS) entry which is preliminary data.</text>
</comment>
<reference evidence="4 5" key="1">
    <citation type="submission" date="2021-11" db="EMBL/GenBank/DDBJ databases">
        <title>Genomic of Niabella pedocola.</title>
        <authorList>
            <person name="Wu T."/>
        </authorList>
    </citation>
    <scope>NUCLEOTIDE SEQUENCE [LARGE SCALE GENOMIC DNA]</scope>
    <source>
        <strain evidence="4 5">JCM 31011</strain>
    </source>
</reference>
<feature type="domain" description="Peptidase M16 C-terminal" evidence="3">
    <location>
        <begin position="692"/>
        <end position="870"/>
    </location>
</feature>
<feature type="domain" description="Peptidase M16 C-terminal" evidence="3">
    <location>
        <begin position="212"/>
        <end position="393"/>
    </location>
</feature>
<dbReference type="RefSeq" id="WP_231004570.1">
    <property type="nucleotide sequence ID" value="NZ_JAJNEC010000005.1"/>
</dbReference>
<organism evidence="4 5">
    <name type="scientific">Niabella pedocola</name>
    <dbReference type="NCBI Taxonomy" id="1752077"/>
    <lineage>
        <taxon>Bacteria</taxon>
        <taxon>Pseudomonadati</taxon>
        <taxon>Bacteroidota</taxon>
        <taxon>Chitinophagia</taxon>
        <taxon>Chitinophagales</taxon>
        <taxon>Chitinophagaceae</taxon>
        <taxon>Niabella</taxon>
    </lineage>
</organism>
<evidence type="ECO:0000259" key="3">
    <source>
        <dbReference type="Pfam" id="PF05193"/>
    </source>
</evidence>
<feature type="domain" description="Peptidase M16 N-terminal" evidence="2">
    <location>
        <begin position="54"/>
        <end position="173"/>
    </location>
</feature>
<evidence type="ECO:0000259" key="2">
    <source>
        <dbReference type="Pfam" id="PF00675"/>
    </source>
</evidence>
<sequence>MKQKPILVRGIALLFLLSAGLGLTAQLKLTDSIPVDSKITIGKLANGLTYYIRQNKKPEQKVELRLVLNAGSILEDDNQQGLAHMAEHMAFNGTRNFKKNDIVSFLQSIGVGFGNDLNAYTSFDETVYMLPIPTDKPGNLEKGFQILEDWAHNVTYNTDDINEERNVILEESRLGKGADDRMFRQIYPRLFAGSRYANRLPIGLDSIIRSYNPDLIRKFYKDWYRPDLMAVVVVGDVEPATAAALVKKHFEGLVNPAAQRTRTYADVKPYTVNEGMVVTDKEATNYTVGIAYSAFPSKEAQTVGEYGQDLVKNIFSSMLNQRLRDLTQQANPPFLYGYSYFGSYARNYDQFNAGAGVATAADAKKGLETLVEAIEKAKRFGFTQAELDRVKKTIEAGMDKAYNEREKTESANYVDEYIRNFLTSEPIPGISKEREYTRELLPQITLKEVNAFAQGLQQQSNYFITLTGPVSAELPLAADLVRATDNVIARTDIRADEEKLVATDLLPSRPKPGKILKETTDPKLGTKTWELSNGTTVTFKKTDFKDDEIRMGARRYGGTNGYGVADKFNAQYALSVAGAMGYGSFSPTDLQKALAGKTASASPSLGGLTDGFSGSSSVKDLETMLQLLYLKATAPRVDTALFRSFIQKNKAGIAYALSDPQTVFVDTLFKTLYRNNPLAPVAVPRPEYFDQINMNRALQIYREHFGDASGMQFAFVGSIDEAVLKPLVETYIGGLPATKRKFAFKDNGVRPVKGKVDLTVYKGEAEKSLILSLVSGDLVYNPDLALNMRAVSEVLNIRVIEELREKIQGIYGGGTSVSVERLPYAHYSFFTQLPTGPSKVDTLLKAMNAEIKNIEAKGPTKENLDKVKQQWLEQNKVAMEQNGSWLEYLLAAKLEKKDPDRFLNAAKYINALTPASVQAAAKKIFSSGNVVTAVLQPEKK</sequence>
<dbReference type="InterPro" id="IPR011765">
    <property type="entry name" value="Pept_M16_N"/>
</dbReference>
<dbReference type="InterPro" id="IPR011249">
    <property type="entry name" value="Metalloenz_LuxS/M16"/>
</dbReference>
<dbReference type="Gene3D" id="3.30.830.10">
    <property type="entry name" value="Metalloenzyme, LuxS/M16 peptidase-like"/>
    <property type="match status" value="4"/>
</dbReference>
<comment type="similarity">
    <text evidence="1">Belongs to the peptidase M16 family.</text>
</comment>
<dbReference type="Pfam" id="PF00675">
    <property type="entry name" value="Peptidase_M16"/>
    <property type="match status" value="1"/>
</dbReference>
<protein>
    <submittedName>
        <fullName evidence="4">Insulinase family protein</fullName>
    </submittedName>
</protein>
<dbReference type="InterPro" id="IPR050361">
    <property type="entry name" value="MPP/UQCRC_Complex"/>
</dbReference>
<dbReference type="PANTHER" id="PTHR11851:SF49">
    <property type="entry name" value="MITOCHONDRIAL-PROCESSING PEPTIDASE SUBUNIT ALPHA"/>
    <property type="match status" value="1"/>
</dbReference>
<gene>
    <name evidence="4" type="ORF">LQ567_11085</name>
</gene>
<dbReference type="InterPro" id="IPR007863">
    <property type="entry name" value="Peptidase_M16_C"/>
</dbReference>
<dbReference type="Pfam" id="PF05193">
    <property type="entry name" value="Peptidase_M16_C"/>
    <property type="match status" value="2"/>
</dbReference>
<accession>A0ABS8PTR7</accession>
<proteinExistence type="inferred from homology"/>
<dbReference type="PANTHER" id="PTHR11851">
    <property type="entry name" value="METALLOPROTEASE"/>
    <property type="match status" value="1"/>
</dbReference>
<evidence type="ECO:0000313" key="5">
    <source>
        <dbReference type="Proteomes" id="UP001199816"/>
    </source>
</evidence>
<name>A0ABS8PTR7_9BACT</name>
<dbReference type="SUPFAM" id="SSF63411">
    <property type="entry name" value="LuxS/MPP-like metallohydrolase"/>
    <property type="match status" value="4"/>
</dbReference>
<evidence type="ECO:0000313" key="4">
    <source>
        <dbReference type="EMBL" id="MCD2423306.1"/>
    </source>
</evidence>
<keyword evidence="5" id="KW-1185">Reference proteome</keyword>